<feature type="coiled-coil region" evidence="1">
    <location>
        <begin position="108"/>
        <end position="135"/>
    </location>
</feature>
<dbReference type="Proteomes" id="UP000695022">
    <property type="component" value="Unplaced"/>
</dbReference>
<dbReference type="GeneID" id="106814379"/>
<evidence type="ECO:0000313" key="3">
    <source>
        <dbReference type="Proteomes" id="UP000695022"/>
    </source>
</evidence>
<evidence type="ECO:0000313" key="4">
    <source>
        <dbReference type="RefSeq" id="XP_014674174.1"/>
    </source>
</evidence>
<gene>
    <name evidence="4" type="primary">LOC106814379</name>
</gene>
<feature type="compositionally biased region" description="Basic residues" evidence="2">
    <location>
        <begin position="39"/>
        <end position="51"/>
    </location>
</feature>
<keyword evidence="3" id="KW-1185">Reference proteome</keyword>
<accession>A0ABM1EPQ3</accession>
<proteinExistence type="predicted"/>
<evidence type="ECO:0000256" key="2">
    <source>
        <dbReference type="SAM" id="MobiDB-lite"/>
    </source>
</evidence>
<keyword evidence="1" id="KW-0175">Coiled coil</keyword>
<reference evidence="4" key="1">
    <citation type="submission" date="2025-08" db="UniProtKB">
        <authorList>
            <consortium name="RefSeq"/>
        </authorList>
    </citation>
    <scope>IDENTIFICATION</scope>
</reference>
<dbReference type="RefSeq" id="XP_014674174.1">
    <property type="nucleotide sequence ID" value="XM_014818688.1"/>
</dbReference>
<organism evidence="3 4">
    <name type="scientific">Priapulus caudatus</name>
    <name type="common">Priapulid worm</name>
    <dbReference type="NCBI Taxonomy" id="37621"/>
    <lineage>
        <taxon>Eukaryota</taxon>
        <taxon>Metazoa</taxon>
        <taxon>Ecdysozoa</taxon>
        <taxon>Scalidophora</taxon>
        <taxon>Priapulida</taxon>
        <taxon>Priapulimorpha</taxon>
        <taxon>Priapulimorphida</taxon>
        <taxon>Priapulidae</taxon>
        <taxon>Priapulus</taxon>
    </lineage>
</organism>
<feature type="region of interest" description="Disordered" evidence="2">
    <location>
        <begin position="39"/>
        <end position="59"/>
    </location>
</feature>
<sequence length="222" mass="25193">MPGSRGYNLNTASQPARLELPQTLLKCSAVPTIFCHRRSPQMRKSPKKRHSTCTSEARTSVPLDPGCSEHNYCLSVFPEKGSSASEDSTTDADSTQEEMVQCAESRPQVEMQRRIKELESELRKTKRKCRGVMKAKARQEARVCRIFANDQIQSLSRGGMRGVKWRASTVKKALQLRFSCGSSGYKLLLQQHYPFPSERTLVIWWRGDMANAQLHKEFLELA</sequence>
<evidence type="ECO:0000256" key="1">
    <source>
        <dbReference type="SAM" id="Coils"/>
    </source>
</evidence>
<protein>
    <submittedName>
        <fullName evidence="4">Uncharacterized protein LOC106814379</fullName>
    </submittedName>
</protein>
<name>A0ABM1EPQ3_PRICU</name>